<dbReference type="SUPFAM" id="SSF55961">
    <property type="entry name" value="Bet v1-like"/>
    <property type="match status" value="1"/>
</dbReference>
<dbReference type="PANTHER" id="PTHR33824:SF7">
    <property type="entry name" value="POLYKETIDE CYCLASE_DEHYDRASE AND LIPID TRANSPORT SUPERFAMILY PROTEIN"/>
    <property type="match status" value="1"/>
</dbReference>
<gene>
    <name evidence="1" type="ORF">CPEL01642_LOCUS15724</name>
</gene>
<name>A0A7S0Q5M8_9EUKA</name>
<protein>
    <recommendedName>
        <fullName evidence="2">Coenzyme Q-binding protein COQ10 START domain-containing protein</fullName>
    </recommendedName>
</protein>
<dbReference type="InterPro" id="IPR023393">
    <property type="entry name" value="START-like_dom_sf"/>
</dbReference>
<evidence type="ECO:0008006" key="2">
    <source>
        <dbReference type="Google" id="ProtNLM"/>
    </source>
</evidence>
<evidence type="ECO:0000313" key="1">
    <source>
        <dbReference type="EMBL" id="CAD8612344.1"/>
    </source>
</evidence>
<dbReference type="Gene3D" id="3.30.530.20">
    <property type="match status" value="1"/>
</dbReference>
<proteinExistence type="predicted"/>
<dbReference type="InterPro" id="IPR047137">
    <property type="entry name" value="ORF3"/>
</dbReference>
<accession>A0A7S0Q5M8</accession>
<organism evidence="1">
    <name type="scientific">Coccolithus braarudii</name>
    <dbReference type="NCBI Taxonomy" id="221442"/>
    <lineage>
        <taxon>Eukaryota</taxon>
        <taxon>Haptista</taxon>
        <taxon>Haptophyta</taxon>
        <taxon>Prymnesiophyceae</taxon>
        <taxon>Coccolithales</taxon>
        <taxon>Coccolithaceae</taxon>
        <taxon>Coccolithus</taxon>
    </lineage>
</organism>
<dbReference type="Pfam" id="PF10604">
    <property type="entry name" value="Polyketide_cyc2"/>
    <property type="match status" value="1"/>
</dbReference>
<sequence>MAHARSRGVALSVITQKTKTADVITSSSILIRGASAATLYEAYSDLPRMTEWSPLLEEVVFDPSTRESSWGLRVPRALRFLSRAAGFGELAIRWRAVNVEESPPRLLRWKSLSGMENKGSALFEEIQPELCNMTLSIAYPIPPSVRQIAESDLVQRFVRSTMVRTMIRFADVMEREAGQGGV</sequence>
<reference evidence="1" key="1">
    <citation type="submission" date="2021-01" db="EMBL/GenBank/DDBJ databases">
        <authorList>
            <person name="Corre E."/>
            <person name="Pelletier E."/>
            <person name="Niang G."/>
            <person name="Scheremetjew M."/>
            <person name="Finn R."/>
            <person name="Kale V."/>
            <person name="Holt S."/>
            <person name="Cochrane G."/>
            <person name="Meng A."/>
            <person name="Brown T."/>
            <person name="Cohen L."/>
        </authorList>
    </citation>
    <scope>NUCLEOTIDE SEQUENCE</scope>
    <source>
        <strain evidence="1">PLY182g</strain>
    </source>
</reference>
<dbReference type="InterPro" id="IPR019587">
    <property type="entry name" value="Polyketide_cyclase/dehydratase"/>
</dbReference>
<dbReference type="PANTHER" id="PTHR33824">
    <property type="entry name" value="POLYKETIDE CYCLASE/DEHYDRASE AND LIPID TRANSPORT SUPERFAMILY PROTEIN"/>
    <property type="match status" value="1"/>
</dbReference>
<dbReference type="EMBL" id="HBEY01033007">
    <property type="protein sequence ID" value="CAD8612344.1"/>
    <property type="molecule type" value="Transcribed_RNA"/>
</dbReference>
<dbReference type="AlphaFoldDB" id="A0A7S0Q5M8"/>